<reference evidence="6" key="2">
    <citation type="journal article" date="2018" name="Nat. Microbiol.">
        <title>Leveraging single-cell genomics to expand the fungal tree of life.</title>
        <authorList>
            <person name="Ahrendt S.R."/>
            <person name="Quandt C.A."/>
            <person name="Ciobanu D."/>
            <person name="Clum A."/>
            <person name="Salamov A."/>
            <person name="Andreopoulos B."/>
            <person name="Cheng J.F."/>
            <person name="Woyke T."/>
            <person name="Pelin A."/>
            <person name="Henrissat B."/>
            <person name="Reynolds N.K."/>
            <person name="Benny G.L."/>
            <person name="Smith M.E."/>
            <person name="James T.Y."/>
            <person name="Grigoriev I.V."/>
        </authorList>
    </citation>
    <scope>NUCLEOTIDE SEQUENCE [LARGE SCALE GENOMIC DNA]</scope>
    <source>
        <strain evidence="6">CSF55</strain>
    </source>
</reference>
<proteinExistence type="predicted"/>
<protein>
    <submittedName>
        <fullName evidence="3">RmlC-like jelly roll fold domain-containing protein</fullName>
    </submittedName>
</protein>
<dbReference type="InterPro" id="IPR000595">
    <property type="entry name" value="cNMP-bd_dom"/>
</dbReference>
<dbReference type="EMBL" id="ML004927">
    <property type="protein sequence ID" value="RKP21809.1"/>
    <property type="molecule type" value="Genomic_DNA"/>
</dbReference>
<dbReference type="InterPro" id="IPR014710">
    <property type="entry name" value="RmlC-like_jellyroll"/>
</dbReference>
<dbReference type="Proteomes" id="UP000281549">
    <property type="component" value="Unassembled WGS sequence"/>
</dbReference>
<evidence type="ECO:0000313" key="3">
    <source>
        <dbReference type="EMBL" id="EPZ31429.1"/>
    </source>
</evidence>
<accession>A0A075ANK9</accession>
<keyword evidence="1" id="KW-0175">Coiled coil</keyword>
<feature type="domain" description="Cyclic nucleotide-binding" evidence="2">
    <location>
        <begin position="196"/>
        <end position="311"/>
    </location>
</feature>
<keyword evidence="5" id="KW-1185">Reference proteome</keyword>
<dbReference type="STRING" id="988480.A0A075ANK9"/>
<dbReference type="AlphaFoldDB" id="A0A075ANK9"/>
<dbReference type="CDD" id="cd00038">
    <property type="entry name" value="CAP_ED"/>
    <property type="match status" value="1"/>
</dbReference>
<dbReference type="OrthoDB" id="417078at2759"/>
<dbReference type="HOGENOM" id="CLU_434862_0_0_1"/>
<dbReference type="EMBL" id="KE561226">
    <property type="protein sequence ID" value="EPZ31429.1"/>
    <property type="molecule type" value="Genomic_DNA"/>
</dbReference>
<dbReference type="SUPFAM" id="SSF51206">
    <property type="entry name" value="cAMP-binding domain-like"/>
    <property type="match status" value="2"/>
</dbReference>
<evidence type="ECO:0000313" key="4">
    <source>
        <dbReference type="EMBL" id="RKP21809.1"/>
    </source>
</evidence>
<organism evidence="3 5">
    <name type="scientific">Rozella allomycis (strain CSF55)</name>
    <dbReference type="NCBI Taxonomy" id="988480"/>
    <lineage>
        <taxon>Eukaryota</taxon>
        <taxon>Fungi</taxon>
        <taxon>Fungi incertae sedis</taxon>
        <taxon>Cryptomycota</taxon>
        <taxon>Cryptomycota incertae sedis</taxon>
        <taxon>Rozella</taxon>
    </lineage>
</organism>
<dbReference type="PANTHER" id="PTHR23011">
    <property type="entry name" value="CYCLIC NUCLEOTIDE-BINDING DOMAIN CONTAINING PROTEIN"/>
    <property type="match status" value="1"/>
</dbReference>
<name>A0A075ANK9_ROZAC</name>
<dbReference type="PANTHER" id="PTHR23011:SF28">
    <property type="entry name" value="CYCLIC NUCLEOTIDE-BINDING DOMAIN CONTAINING PROTEIN"/>
    <property type="match status" value="1"/>
</dbReference>
<evidence type="ECO:0000313" key="6">
    <source>
        <dbReference type="Proteomes" id="UP000281549"/>
    </source>
</evidence>
<feature type="coiled-coil region" evidence="1">
    <location>
        <begin position="70"/>
        <end position="97"/>
    </location>
</feature>
<reference evidence="4" key="3">
    <citation type="submission" date="2018-08" db="EMBL/GenBank/DDBJ databases">
        <title>Leveraging single-cell genomics to expand the Fungal Tree of Life.</title>
        <authorList>
            <consortium name="DOE Joint Genome Institute"/>
            <person name="Ahrendt S.R."/>
            <person name="Quandt C.A."/>
            <person name="Ciobanu D."/>
            <person name="Clum A."/>
            <person name="Salamov A."/>
            <person name="Andreopoulos B."/>
            <person name="Cheng J.-F."/>
            <person name="Woyke T."/>
            <person name="Pelin A."/>
            <person name="Henrissat B."/>
            <person name="Reynolds N."/>
            <person name="Benny G.L."/>
            <person name="Smith M.E."/>
            <person name="James T.Y."/>
            <person name="Grigoriev I.V."/>
        </authorList>
    </citation>
    <scope>NUCLEOTIDE SEQUENCE</scope>
    <source>
        <strain evidence="4">CSF55</strain>
    </source>
</reference>
<dbReference type="Proteomes" id="UP000030755">
    <property type="component" value="Unassembled WGS sequence"/>
</dbReference>
<dbReference type="Gene3D" id="2.60.120.10">
    <property type="entry name" value="Jelly Rolls"/>
    <property type="match status" value="2"/>
</dbReference>
<evidence type="ECO:0000313" key="5">
    <source>
        <dbReference type="Proteomes" id="UP000030755"/>
    </source>
</evidence>
<dbReference type="InterPro" id="IPR018490">
    <property type="entry name" value="cNMP-bd_dom_sf"/>
</dbReference>
<dbReference type="PROSITE" id="PS50042">
    <property type="entry name" value="CNMP_BINDING_3"/>
    <property type="match status" value="1"/>
</dbReference>
<evidence type="ECO:0000256" key="1">
    <source>
        <dbReference type="SAM" id="Coils"/>
    </source>
</evidence>
<dbReference type="Pfam" id="PF00027">
    <property type="entry name" value="cNMP_binding"/>
    <property type="match status" value="1"/>
</dbReference>
<gene>
    <name evidence="3" type="ORF">O9G_003151</name>
    <name evidence="4" type="ORF">ROZALSC1DRAFT_26804</name>
</gene>
<reference evidence="3 5" key="1">
    <citation type="journal article" date="2013" name="Curr. Biol.">
        <title>Shared signatures of parasitism and phylogenomics unite Cryptomycota and microsporidia.</title>
        <authorList>
            <person name="James T.Y."/>
            <person name="Pelin A."/>
            <person name="Bonen L."/>
            <person name="Ahrendt S."/>
            <person name="Sain D."/>
            <person name="Corradi N."/>
            <person name="Stajich J.E."/>
        </authorList>
    </citation>
    <scope>NUCLEOTIDE SEQUENCE [LARGE SCALE GENOMIC DNA]</scope>
    <source>
        <strain evidence="3">CSF55</strain>
        <strain evidence="3">CSF55</strain>
    </source>
</reference>
<evidence type="ECO:0000259" key="2">
    <source>
        <dbReference type="PROSITE" id="PS50042"/>
    </source>
</evidence>
<sequence length="629" mass="72767">MKSRTSFIAEKPSISNNDLLLKNGLSIDGNQNLSRVSWSKSIAFAEHSDAKQELNQMDSIVFESSVNIQQDVSTKKRKELQERIQILKRKLRVLVRTMINSARMEKNNEVNRDSFIAIGKSNTNLSPLIAVRDERPTFQVDDYKVKKQNLMITDNLINTVLRKQPENRSEADFITIDQLVQTIPYFKSYARFPVLRRQISKSLVFQKFERGRVILKQGHHPPCFVYFIIKGHVSVTRIATSDGKTSEWTKTLKEGCTFGDLEVKHDIPRVATITVLTDEVYLFMMHQEAFIPLISSFSSQLNEENAKMIKSIPSLKDLPDDIIQALAKECFVGDFPYHSLIIRQREWYPEHVYFVLKGKCSVVRAVGVRNSINSSSRNYSLASQSSSNVALLQATTIDVGGMFGDESMFLLPNIPDRKSCLREHVGYPVVFSSFEKYNENAAKSNKSIELTEEDIQQVFDFQAISNRNRAVQENEYKDTTISLNFRKRNSIAPVACYRKNIFSVMPISQVQCLLLPKVHLLKTLDDIQYKELQYKSFSHNLMRLISEESIAENHTPIDHRCQIYRPTSIIKPEGFDDRLGSQTLYLRKEAHHMAYDPFEAMIDMTLWKSYQRQEEWQRYRNDLLKRSHK</sequence>